<dbReference type="InterPro" id="IPR001647">
    <property type="entry name" value="HTH_TetR"/>
</dbReference>
<gene>
    <name evidence="7" type="ORF">KGD82_01470</name>
</gene>
<dbReference type="GO" id="GO:0003700">
    <property type="term" value="F:DNA-binding transcription factor activity"/>
    <property type="evidence" value="ECO:0007669"/>
    <property type="project" value="TreeGrafter"/>
</dbReference>
<dbReference type="SUPFAM" id="SSF48498">
    <property type="entry name" value="Tetracyclin repressor-like, C-terminal domain"/>
    <property type="match status" value="1"/>
</dbReference>
<organism evidence="7 8">
    <name type="scientific">Nocardiopsis eucommiae</name>
    <dbReference type="NCBI Taxonomy" id="2831970"/>
    <lineage>
        <taxon>Bacteria</taxon>
        <taxon>Bacillati</taxon>
        <taxon>Actinomycetota</taxon>
        <taxon>Actinomycetes</taxon>
        <taxon>Streptosporangiales</taxon>
        <taxon>Nocardiopsidaceae</taxon>
        <taxon>Nocardiopsis</taxon>
    </lineage>
</organism>
<dbReference type="Gene3D" id="1.10.357.10">
    <property type="entry name" value="Tetracycline Repressor, domain 2"/>
    <property type="match status" value="1"/>
</dbReference>
<dbReference type="EMBL" id="CP074402">
    <property type="protein sequence ID" value="QVJ01757.1"/>
    <property type="molecule type" value="Genomic_DNA"/>
</dbReference>
<evidence type="ECO:0000256" key="2">
    <source>
        <dbReference type="ARBA" id="ARBA00023015"/>
    </source>
</evidence>
<dbReference type="InterPro" id="IPR050109">
    <property type="entry name" value="HTH-type_TetR-like_transc_reg"/>
</dbReference>
<name>A0A975LAK3_9ACTN</name>
<dbReference type="KEGG" id="nec:KGD82_01470"/>
<dbReference type="SUPFAM" id="SSF46689">
    <property type="entry name" value="Homeodomain-like"/>
    <property type="match status" value="1"/>
</dbReference>
<accession>A0A975LAK3</accession>
<protein>
    <submittedName>
        <fullName evidence="7">TetR family transcriptional regulator C-terminal domain-containing protein</fullName>
    </submittedName>
</protein>
<feature type="DNA-binding region" description="H-T-H motif" evidence="5">
    <location>
        <begin position="31"/>
        <end position="50"/>
    </location>
</feature>
<evidence type="ECO:0000256" key="5">
    <source>
        <dbReference type="PROSITE-ProRule" id="PRU00335"/>
    </source>
</evidence>
<reference evidence="7" key="1">
    <citation type="submission" date="2021-05" db="EMBL/GenBank/DDBJ databases">
        <authorList>
            <person name="Kaiqin L."/>
            <person name="Jian G."/>
        </authorList>
    </citation>
    <scope>NUCLEOTIDE SEQUENCE</scope>
    <source>
        <strain evidence="7">HDS5</strain>
    </source>
</reference>
<proteinExistence type="predicted"/>
<dbReference type="InterPro" id="IPR036271">
    <property type="entry name" value="Tet_transcr_reg_TetR-rel_C_sf"/>
</dbReference>
<sequence length="199" mass="21683">MPKVVDRETRRARVAEAIHRIAARDGLEGVSVRVVAAEAGLSAGAVQREFATKDELLHFALRASVEEVSARFGRFRVGPEKLTVAEGLRLVLLDLLPTDERRWAQTRIWAAFYARAAVDPVFAGVLAELDAQARTNLRAALEYARDQGELASGQDPEAAAELLMVILDGLWLTCARLPEGADLSRQRAAIESAVRLVTG</sequence>
<dbReference type="Pfam" id="PF13977">
    <property type="entry name" value="TetR_C_6"/>
    <property type="match status" value="1"/>
</dbReference>
<evidence type="ECO:0000256" key="4">
    <source>
        <dbReference type="ARBA" id="ARBA00023163"/>
    </source>
</evidence>
<dbReference type="AlphaFoldDB" id="A0A975LAK3"/>
<dbReference type="PANTHER" id="PTHR30055:SF226">
    <property type="entry name" value="HTH-TYPE TRANSCRIPTIONAL REGULATOR PKSA"/>
    <property type="match status" value="1"/>
</dbReference>
<dbReference type="PANTHER" id="PTHR30055">
    <property type="entry name" value="HTH-TYPE TRANSCRIPTIONAL REGULATOR RUTR"/>
    <property type="match status" value="1"/>
</dbReference>
<dbReference type="InterPro" id="IPR009057">
    <property type="entry name" value="Homeodomain-like_sf"/>
</dbReference>
<dbReference type="RefSeq" id="WP_378738150.1">
    <property type="nucleotide sequence ID" value="NZ_CBDRIY010000004.1"/>
</dbReference>
<keyword evidence="4" id="KW-0804">Transcription</keyword>
<keyword evidence="3 5" id="KW-0238">DNA-binding</keyword>
<evidence type="ECO:0000256" key="1">
    <source>
        <dbReference type="ARBA" id="ARBA00022491"/>
    </source>
</evidence>
<keyword evidence="1" id="KW-0678">Repressor</keyword>
<keyword evidence="8" id="KW-1185">Reference proteome</keyword>
<evidence type="ECO:0000259" key="6">
    <source>
        <dbReference type="PROSITE" id="PS50977"/>
    </source>
</evidence>
<evidence type="ECO:0000313" key="8">
    <source>
        <dbReference type="Proteomes" id="UP000682416"/>
    </source>
</evidence>
<evidence type="ECO:0000313" key="7">
    <source>
        <dbReference type="EMBL" id="QVJ01757.1"/>
    </source>
</evidence>
<dbReference type="Proteomes" id="UP000682416">
    <property type="component" value="Chromosome"/>
</dbReference>
<evidence type="ECO:0000256" key="3">
    <source>
        <dbReference type="ARBA" id="ARBA00023125"/>
    </source>
</evidence>
<dbReference type="GO" id="GO:0000976">
    <property type="term" value="F:transcription cis-regulatory region binding"/>
    <property type="evidence" value="ECO:0007669"/>
    <property type="project" value="TreeGrafter"/>
</dbReference>
<feature type="domain" description="HTH tetR-type" evidence="6">
    <location>
        <begin position="8"/>
        <end position="68"/>
    </location>
</feature>
<dbReference type="InterPro" id="IPR039538">
    <property type="entry name" value="BetI_C"/>
</dbReference>
<dbReference type="PROSITE" id="PS50977">
    <property type="entry name" value="HTH_TETR_2"/>
    <property type="match status" value="1"/>
</dbReference>
<keyword evidence="2" id="KW-0805">Transcription regulation</keyword>
<dbReference type="Pfam" id="PF00440">
    <property type="entry name" value="TetR_N"/>
    <property type="match status" value="1"/>
</dbReference>